<feature type="compositionally biased region" description="Acidic residues" evidence="1">
    <location>
        <begin position="94"/>
        <end position="120"/>
    </location>
</feature>
<evidence type="ECO:0000313" key="2">
    <source>
        <dbReference type="EMBL" id="AGV14221.1"/>
    </source>
</evidence>
<proteinExistence type="predicted"/>
<dbReference type="RefSeq" id="XP_012048631.1">
    <property type="nucleotide sequence ID" value="XM_012193241.1"/>
</dbReference>
<dbReference type="VEuPathDB" id="FungiDB:CNAG_04970"/>
<evidence type="ECO:0000256" key="1">
    <source>
        <dbReference type="SAM" id="MobiDB-lite"/>
    </source>
</evidence>
<organism evidence="2 3">
    <name type="scientific">Cryptococcus neoformans (strain H99 / ATCC 208821 / CBS 10515 / FGSC 9487)</name>
    <name type="common">Cryptococcus neoformans var. grubii serotype A</name>
    <dbReference type="NCBI Taxonomy" id="235443"/>
    <lineage>
        <taxon>Eukaryota</taxon>
        <taxon>Fungi</taxon>
        <taxon>Dikarya</taxon>
        <taxon>Basidiomycota</taxon>
        <taxon>Agaricomycotina</taxon>
        <taxon>Tremellomycetes</taxon>
        <taxon>Tremellales</taxon>
        <taxon>Cryptococcaceae</taxon>
        <taxon>Cryptococcus</taxon>
        <taxon>Cryptococcus neoformans species complex</taxon>
    </lineage>
</organism>
<reference evidence="2 3" key="1">
    <citation type="journal article" date="2014" name="PLoS Genet.">
        <title>Analysis of the genome and transcriptome of Cryptococcus neoformans var. grubii reveals complex RNA expression and microevolution leading to virulence attenuation.</title>
        <authorList>
            <person name="Janbon G."/>
            <person name="Ormerod K.L."/>
            <person name="Paulet D."/>
            <person name="Byrnes E.J.III."/>
            <person name="Yadav V."/>
            <person name="Chatterjee G."/>
            <person name="Mullapudi N."/>
            <person name="Hon C.C."/>
            <person name="Billmyre R.B."/>
            <person name="Brunel F."/>
            <person name="Bahn Y.S."/>
            <person name="Chen W."/>
            <person name="Chen Y."/>
            <person name="Chow E.W."/>
            <person name="Coppee J.Y."/>
            <person name="Floyd-Averette A."/>
            <person name="Gaillardin C."/>
            <person name="Gerik K.J."/>
            <person name="Goldberg J."/>
            <person name="Gonzalez-Hilarion S."/>
            <person name="Gujja S."/>
            <person name="Hamlin J.L."/>
            <person name="Hsueh Y.P."/>
            <person name="Ianiri G."/>
            <person name="Jones S."/>
            <person name="Kodira C.D."/>
            <person name="Kozubowski L."/>
            <person name="Lam W."/>
            <person name="Marra M."/>
            <person name="Mesner L.D."/>
            <person name="Mieczkowski P.A."/>
            <person name="Moyrand F."/>
            <person name="Nielsen K."/>
            <person name="Proux C."/>
            <person name="Rossignol T."/>
            <person name="Schein J.E."/>
            <person name="Sun S."/>
            <person name="Wollschlaeger C."/>
            <person name="Wood I.A."/>
            <person name="Zeng Q."/>
            <person name="Neuveglise C."/>
            <person name="Newlon C.S."/>
            <person name="Perfect J.R."/>
            <person name="Lodge J.K."/>
            <person name="Idnurm A."/>
            <person name="Stajich J.E."/>
            <person name="Kronstad J.W."/>
            <person name="Sanyal K."/>
            <person name="Heitman J."/>
            <person name="Fraser J.A."/>
            <person name="Cuomo C.A."/>
            <person name="Dietrich F.S."/>
        </authorList>
    </citation>
    <scope>NUCLEOTIDE SEQUENCE [LARGE SCALE GENOMIC DNA]</scope>
    <source>
        <strain evidence="3">H99 / ATCC 208821 / CBS 10515 / FGSC 9487</strain>
    </source>
</reference>
<feature type="region of interest" description="Disordered" evidence="1">
    <location>
        <begin position="92"/>
        <end position="233"/>
    </location>
</feature>
<accession>T2BNC2</accession>
<keyword evidence="3" id="KW-1185">Reference proteome</keyword>
<dbReference type="EMBL" id="CP003823">
    <property type="protein sequence ID" value="AGV14221.1"/>
    <property type="molecule type" value="Genomic_DNA"/>
</dbReference>
<protein>
    <submittedName>
        <fullName evidence="2">Uncharacterized protein</fullName>
    </submittedName>
</protein>
<gene>
    <name evidence="2" type="ORF">CNAG_04970</name>
</gene>
<feature type="compositionally biased region" description="Low complexity" evidence="1">
    <location>
        <begin position="1"/>
        <end position="38"/>
    </location>
</feature>
<sequence length="233" mass="25997">MASSSSVSIPSTPHTLSPRFPLSPRSSLSPLSDLSPQRAKSRKAKNSSNKTPSKANHKKGKSLDISKSARIINSEHFHRTFDLPYFKSRYHLTDDEEEESQGYSESESDADEPIELDGEEERIWQGMIYPRALAPEGTDDSWGGDSLIVEDDELGGEDMKPKGKRKDRRTSVVSTISRRESAGSGVGVENDGRKQRKPTRAREESEEDFPSAMKRKGARDSSAADSRKSKRRR</sequence>
<feature type="region of interest" description="Disordered" evidence="1">
    <location>
        <begin position="1"/>
        <end position="67"/>
    </location>
</feature>
<name>T2BNC2_CRYN9</name>
<dbReference type="GeneID" id="23888331"/>
<evidence type="ECO:0000313" key="3">
    <source>
        <dbReference type="Proteomes" id="UP000010091"/>
    </source>
</evidence>
<dbReference type="Proteomes" id="UP000010091">
    <property type="component" value="Chromosome 4"/>
</dbReference>
<dbReference type="AlphaFoldDB" id="T2BNC2"/>